<dbReference type="EMBL" id="CH480828">
    <property type="protein sequence ID" value="EDW45188.1"/>
    <property type="molecule type" value="Genomic_DNA"/>
</dbReference>
<dbReference type="PROSITE" id="PS51257">
    <property type="entry name" value="PROKAR_LIPOPROTEIN"/>
    <property type="match status" value="1"/>
</dbReference>
<evidence type="ECO:0000256" key="4">
    <source>
        <dbReference type="ARBA" id="ARBA00022692"/>
    </source>
</evidence>
<dbReference type="STRING" id="7238.B4IC30"/>
<keyword evidence="5 10" id="KW-1133">Transmembrane helix</keyword>
<sequence>MVKMMLTVVVVFTSCWLPFNILQLLLNDEEFVHWDALPYLWFAFHWLAMSHCCYNPIIYCYMNARFRSGFVQLMHRMPGLRRCCCLNRFLRSGADRMNATSGTGPALPLNRMNTSTTYISARRKPRVRSLRANPLSCVETSPLR</sequence>
<keyword evidence="13" id="KW-1185">Reference proteome</keyword>
<dbReference type="Proteomes" id="UP000001292">
    <property type="component" value="Unassembled WGS sequence"/>
</dbReference>
<keyword evidence="7 10" id="KW-0472">Membrane</keyword>
<dbReference type="InterPro" id="IPR001681">
    <property type="entry name" value="Neurokn_rcpt"/>
</dbReference>
<evidence type="ECO:0000256" key="1">
    <source>
        <dbReference type="ARBA" id="ARBA00004651"/>
    </source>
</evidence>
<dbReference type="HOGENOM" id="CLU_140585_0_0_1"/>
<dbReference type="PROSITE" id="PS50262">
    <property type="entry name" value="G_PROTEIN_RECEP_F1_2"/>
    <property type="match status" value="1"/>
</dbReference>
<keyword evidence="9" id="KW-0807">Transducer</keyword>
<dbReference type="PANTHER" id="PTHR46925:SF2">
    <property type="entry name" value="G-PROTEIN COUPLED RECEPTOR TKR-1-RELATED"/>
    <property type="match status" value="1"/>
</dbReference>
<evidence type="ECO:0000256" key="10">
    <source>
        <dbReference type="SAM" id="Phobius"/>
    </source>
</evidence>
<name>B4IC30_DROSE</name>
<evidence type="ECO:0000256" key="9">
    <source>
        <dbReference type="ARBA" id="ARBA00023224"/>
    </source>
</evidence>
<dbReference type="GO" id="GO:0004995">
    <property type="term" value="F:tachykinin receptor activity"/>
    <property type="evidence" value="ECO:0007669"/>
    <property type="project" value="InterPro"/>
</dbReference>
<evidence type="ECO:0000256" key="2">
    <source>
        <dbReference type="ARBA" id="ARBA00010663"/>
    </source>
</evidence>
<dbReference type="OMA" id="CCCLNRY"/>
<dbReference type="AlphaFoldDB" id="B4IC30"/>
<accession>B4IC30</accession>
<organism evidence="13">
    <name type="scientific">Drosophila sechellia</name>
    <name type="common">Fruit fly</name>
    <dbReference type="NCBI Taxonomy" id="7238"/>
    <lineage>
        <taxon>Eukaryota</taxon>
        <taxon>Metazoa</taxon>
        <taxon>Ecdysozoa</taxon>
        <taxon>Arthropoda</taxon>
        <taxon>Hexapoda</taxon>
        <taxon>Insecta</taxon>
        <taxon>Pterygota</taxon>
        <taxon>Neoptera</taxon>
        <taxon>Endopterygota</taxon>
        <taxon>Diptera</taxon>
        <taxon>Brachycera</taxon>
        <taxon>Muscomorpha</taxon>
        <taxon>Ephydroidea</taxon>
        <taxon>Drosophilidae</taxon>
        <taxon>Drosophila</taxon>
        <taxon>Sophophora</taxon>
    </lineage>
</organism>
<keyword evidence="6" id="KW-0297">G-protein coupled receptor</keyword>
<dbReference type="KEGG" id="dse:6617123"/>
<feature type="transmembrane region" description="Helical" evidence="10">
    <location>
        <begin position="39"/>
        <end position="62"/>
    </location>
</feature>
<keyword evidence="4 10" id="KW-0812">Transmembrane</keyword>
<evidence type="ECO:0000313" key="13">
    <source>
        <dbReference type="Proteomes" id="UP000001292"/>
    </source>
</evidence>
<comment type="subcellular location">
    <subcellularLocation>
        <location evidence="1">Cell membrane</location>
        <topology evidence="1">Multi-pass membrane protein</topology>
    </subcellularLocation>
</comment>
<gene>
    <name evidence="12" type="primary">Dsec\GM10361</name>
    <name evidence="12" type="ORF">Dsec_GM10361</name>
</gene>
<keyword evidence="3" id="KW-1003">Cell membrane</keyword>
<dbReference type="Gene3D" id="1.20.1070.10">
    <property type="entry name" value="Rhodopsin 7-helix transmembrane proteins"/>
    <property type="match status" value="1"/>
</dbReference>
<evidence type="ECO:0000256" key="3">
    <source>
        <dbReference type="ARBA" id="ARBA00022475"/>
    </source>
</evidence>
<dbReference type="GO" id="GO:0005886">
    <property type="term" value="C:plasma membrane"/>
    <property type="evidence" value="ECO:0007669"/>
    <property type="project" value="UniProtKB-SubCell"/>
</dbReference>
<evidence type="ECO:0000256" key="7">
    <source>
        <dbReference type="ARBA" id="ARBA00023136"/>
    </source>
</evidence>
<comment type="similarity">
    <text evidence="2">Belongs to the G-protein coupled receptor 1 family.</text>
</comment>
<reference evidence="12 13" key="1">
    <citation type="journal article" date="2007" name="Nature">
        <title>Evolution of genes and genomes on the Drosophila phylogeny.</title>
        <authorList>
            <consortium name="Drosophila 12 Genomes Consortium"/>
            <person name="Clark A.G."/>
            <person name="Eisen M.B."/>
            <person name="Smith D.R."/>
            <person name="Bergman C.M."/>
            <person name="Oliver B."/>
            <person name="Markow T.A."/>
            <person name="Kaufman T.C."/>
            <person name="Kellis M."/>
            <person name="Gelbart W."/>
            <person name="Iyer V.N."/>
            <person name="Pollard D.A."/>
            <person name="Sackton T.B."/>
            <person name="Larracuente A.M."/>
            <person name="Singh N.D."/>
            <person name="Abad J.P."/>
            <person name="Abt D.N."/>
            <person name="Adryan B."/>
            <person name="Aguade M."/>
            <person name="Akashi H."/>
            <person name="Anderson W.W."/>
            <person name="Aquadro C.F."/>
            <person name="Ardell D.H."/>
            <person name="Arguello R."/>
            <person name="Artieri C.G."/>
            <person name="Barbash D.A."/>
            <person name="Barker D."/>
            <person name="Barsanti P."/>
            <person name="Batterham P."/>
            <person name="Batzoglou S."/>
            <person name="Begun D."/>
            <person name="Bhutkar A."/>
            <person name="Blanco E."/>
            <person name="Bosak S.A."/>
            <person name="Bradley R.K."/>
            <person name="Brand A.D."/>
            <person name="Brent M.R."/>
            <person name="Brooks A.N."/>
            <person name="Brown R.H."/>
            <person name="Butlin R.K."/>
            <person name="Caggese C."/>
            <person name="Calvi B.R."/>
            <person name="Bernardo de Carvalho A."/>
            <person name="Caspi A."/>
            <person name="Castrezana S."/>
            <person name="Celniker S.E."/>
            <person name="Chang J.L."/>
            <person name="Chapple C."/>
            <person name="Chatterji S."/>
            <person name="Chinwalla A."/>
            <person name="Civetta A."/>
            <person name="Clifton S.W."/>
            <person name="Comeron J.M."/>
            <person name="Costello J.C."/>
            <person name="Coyne J.A."/>
            <person name="Daub J."/>
            <person name="David R.G."/>
            <person name="Delcher A.L."/>
            <person name="Delehaunty K."/>
            <person name="Do C.B."/>
            <person name="Ebling H."/>
            <person name="Edwards K."/>
            <person name="Eickbush T."/>
            <person name="Evans J.D."/>
            <person name="Filipski A."/>
            <person name="Findeiss S."/>
            <person name="Freyhult E."/>
            <person name="Fulton L."/>
            <person name="Fulton R."/>
            <person name="Garcia A.C."/>
            <person name="Gardiner A."/>
            <person name="Garfield D.A."/>
            <person name="Garvin B.E."/>
            <person name="Gibson G."/>
            <person name="Gilbert D."/>
            <person name="Gnerre S."/>
            <person name="Godfrey J."/>
            <person name="Good R."/>
            <person name="Gotea V."/>
            <person name="Gravely B."/>
            <person name="Greenberg A.J."/>
            <person name="Griffiths-Jones S."/>
            <person name="Gross S."/>
            <person name="Guigo R."/>
            <person name="Gustafson E.A."/>
            <person name="Haerty W."/>
            <person name="Hahn M.W."/>
            <person name="Halligan D.L."/>
            <person name="Halpern A.L."/>
            <person name="Halter G.M."/>
            <person name="Han M.V."/>
            <person name="Heger A."/>
            <person name="Hillier L."/>
            <person name="Hinrichs A.S."/>
            <person name="Holmes I."/>
            <person name="Hoskins R.A."/>
            <person name="Hubisz M.J."/>
            <person name="Hultmark D."/>
            <person name="Huntley M.A."/>
            <person name="Jaffe D.B."/>
            <person name="Jagadeeshan S."/>
            <person name="Jeck W.R."/>
            <person name="Johnson J."/>
            <person name="Jones C.D."/>
            <person name="Jordan W.C."/>
            <person name="Karpen G.H."/>
            <person name="Kataoka E."/>
            <person name="Keightley P.D."/>
            <person name="Kheradpour P."/>
            <person name="Kirkness E.F."/>
            <person name="Koerich L.B."/>
            <person name="Kristiansen K."/>
            <person name="Kudrna D."/>
            <person name="Kulathinal R.J."/>
            <person name="Kumar S."/>
            <person name="Kwok R."/>
            <person name="Lander E."/>
            <person name="Langley C.H."/>
            <person name="Lapoint R."/>
            <person name="Lazzaro B.P."/>
            <person name="Lee S.J."/>
            <person name="Levesque L."/>
            <person name="Li R."/>
            <person name="Lin C.F."/>
            <person name="Lin M.F."/>
            <person name="Lindblad-Toh K."/>
            <person name="Llopart A."/>
            <person name="Long M."/>
            <person name="Low L."/>
            <person name="Lozovsky E."/>
            <person name="Lu J."/>
            <person name="Luo M."/>
            <person name="Machado C.A."/>
            <person name="Makalowski W."/>
            <person name="Marzo M."/>
            <person name="Matsuda M."/>
            <person name="Matzkin L."/>
            <person name="McAllister B."/>
            <person name="McBride C.S."/>
            <person name="McKernan B."/>
            <person name="McKernan K."/>
            <person name="Mendez-Lago M."/>
            <person name="Minx P."/>
            <person name="Mollenhauer M.U."/>
            <person name="Montooth K."/>
            <person name="Mount S.M."/>
            <person name="Mu X."/>
            <person name="Myers E."/>
            <person name="Negre B."/>
            <person name="Newfeld S."/>
            <person name="Nielsen R."/>
            <person name="Noor M.A."/>
            <person name="O'Grady P."/>
            <person name="Pachter L."/>
            <person name="Papaceit M."/>
            <person name="Parisi M.J."/>
            <person name="Parisi M."/>
            <person name="Parts L."/>
            <person name="Pedersen J.S."/>
            <person name="Pesole G."/>
            <person name="Phillippy A.M."/>
            <person name="Ponting C.P."/>
            <person name="Pop M."/>
            <person name="Porcelli D."/>
            <person name="Powell J.R."/>
            <person name="Prohaska S."/>
            <person name="Pruitt K."/>
            <person name="Puig M."/>
            <person name="Quesneville H."/>
            <person name="Ram K.R."/>
            <person name="Rand D."/>
            <person name="Rasmussen M.D."/>
            <person name="Reed L.K."/>
            <person name="Reenan R."/>
            <person name="Reily A."/>
            <person name="Remington K.A."/>
            <person name="Rieger T.T."/>
            <person name="Ritchie M.G."/>
            <person name="Robin C."/>
            <person name="Rogers Y.H."/>
            <person name="Rohde C."/>
            <person name="Rozas J."/>
            <person name="Rubenfield M.J."/>
            <person name="Ruiz A."/>
            <person name="Russo S."/>
            <person name="Salzberg S.L."/>
            <person name="Sanchez-Gracia A."/>
            <person name="Saranga D.J."/>
            <person name="Sato H."/>
            <person name="Schaeffer S.W."/>
            <person name="Schatz M.C."/>
            <person name="Schlenke T."/>
            <person name="Schwartz R."/>
            <person name="Segarra C."/>
            <person name="Singh R.S."/>
            <person name="Sirot L."/>
            <person name="Sirota M."/>
            <person name="Sisneros N.B."/>
            <person name="Smith C.D."/>
            <person name="Smith T.F."/>
            <person name="Spieth J."/>
            <person name="Stage D.E."/>
            <person name="Stark A."/>
            <person name="Stephan W."/>
            <person name="Strausberg R.L."/>
            <person name="Strempel S."/>
            <person name="Sturgill D."/>
            <person name="Sutton G."/>
            <person name="Sutton G.G."/>
            <person name="Tao W."/>
            <person name="Teichmann S."/>
            <person name="Tobari Y.N."/>
            <person name="Tomimura Y."/>
            <person name="Tsolas J.M."/>
            <person name="Valente V.L."/>
            <person name="Venter E."/>
            <person name="Venter J.C."/>
            <person name="Vicario S."/>
            <person name="Vieira F.G."/>
            <person name="Vilella A.J."/>
            <person name="Villasante A."/>
            <person name="Walenz B."/>
            <person name="Wang J."/>
            <person name="Wasserman M."/>
            <person name="Watts T."/>
            <person name="Wilson D."/>
            <person name="Wilson R.K."/>
            <person name="Wing R.A."/>
            <person name="Wolfner M.F."/>
            <person name="Wong A."/>
            <person name="Wong G.K."/>
            <person name="Wu C.I."/>
            <person name="Wu G."/>
            <person name="Yamamoto D."/>
            <person name="Yang H.P."/>
            <person name="Yang S.P."/>
            <person name="Yorke J.A."/>
            <person name="Yoshida K."/>
            <person name="Zdobnov E."/>
            <person name="Zhang P."/>
            <person name="Zhang Y."/>
            <person name="Zimin A.V."/>
            <person name="Baldwin J."/>
            <person name="Abdouelleil A."/>
            <person name="Abdulkadir J."/>
            <person name="Abebe A."/>
            <person name="Abera B."/>
            <person name="Abreu J."/>
            <person name="Acer S.C."/>
            <person name="Aftuck L."/>
            <person name="Alexander A."/>
            <person name="An P."/>
            <person name="Anderson E."/>
            <person name="Anderson S."/>
            <person name="Arachi H."/>
            <person name="Azer M."/>
            <person name="Bachantsang P."/>
            <person name="Barry A."/>
            <person name="Bayul T."/>
            <person name="Berlin A."/>
            <person name="Bessette D."/>
            <person name="Bloom T."/>
            <person name="Blye J."/>
            <person name="Boguslavskiy L."/>
            <person name="Bonnet C."/>
            <person name="Boukhgalter B."/>
            <person name="Bourzgui I."/>
            <person name="Brown A."/>
            <person name="Cahill P."/>
            <person name="Channer S."/>
            <person name="Cheshatsang Y."/>
            <person name="Chuda L."/>
            <person name="Citroen M."/>
            <person name="Collymore A."/>
            <person name="Cooke P."/>
            <person name="Costello M."/>
            <person name="D'Aco K."/>
            <person name="Daza R."/>
            <person name="De Haan G."/>
            <person name="DeGray S."/>
            <person name="DeMaso C."/>
            <person name="Dhargay N."/>
            <person name="Dooley K."/>
            <person name="Dooley E."/>
            <person name="Doricent M."/>
            <person name="Dorje P."/>
            <person name="Dorjee K."/>
            <person name="Dupes A."/>
            <person name="Elong R."/>
            <person name="Falk J."/>
            <person name="Farina A."/>
            <person name="Faro S."/>
            <person name="Ferguson D."/>
            <person name="Fisher S."/>
            <person name="Foley C.D."/>
            <person name="Franke A."/>
            <person name="Friedrich D."/>
            <person name="Gadbois L."/>
            <person name="Gearin G."/>
            <person name="Gearin C.R."/>
            <person name="Giannoukos G."/>
            <person name="Goode T."/>
            <person name="Graham J."/>
            <person name="Grandbois E."/>
            <person name="Grewal S."/>
            <person name="Gyaltsen K."/>
            <person name="Hafez N."/>
            <person name="Hagos B."/>
            <person name="Hall J."/>
            <person name="Henson C."/>
            <person name="Hollinger A."/>
            <person name="Honan T."/>
            <person name="Huard M.D."/>
            <person name="Hughes L."/>
            <person name="Hurhula B."/>
            <person name="Husby M.E."/>
            <person name="Kamat A."/>
            <person name="Kanga B."/>
            <person name="Kashin S."/>
            <person name="Khazanovich D."/>
            <person name="Kisner P."/>
            <person name="Lance K."/>
            <person name="Lara M."/>
            <person name="Lee W."/>
            <person name="Lennon N."/>
            <person name="Letendre F."/>
            <person name="LeVine R."/>
            <person name="Lipovsky A."/>
            <person name="Liu X."/>
            <person name="Liu J."/>
            <person name="Liu S."/>
            <person name="Lokyitsang T."/>
            <person name="Lokyitsang Y."/>
            <person name="Lubonja R."/>
            <person name="Lui A."/>
            <person name="MacDonald P."/>
            <person name="Magnisalis V."/>
            <person name="Maru K."/>
            <person name="Matthews C."/>
            <person name="McCusker W."/>
            <person name="McDonough S."/>
            <person name="Mehta T."/>
            <person name="Meldrim J."/>
            <person name="Meneus L."/>
            <person name="Mihai O."/>
            <person name="Mihalev A."/>
            <person name="Mihova T."/>
            <person name="Mittelman R."/>
            <person name="Mlenga V."/>
            <person name="Montmayeur A."/>
            <person name="Mulrain L."/>
            <person name="Navidi A."/>
            <person name="Naylor J."/>
            <person name="Negash T."/>
            <person name="Nguyen T."/>
            <person name="Nguyen N."/>
            <person name="Nicol R."/>
            <person name="Norbu C."/>
            <person name="Norbu N."/>
            <person name="Novod N."/>
            <person name="O'Neill B."/>
            <person name="Osman S."/>
            <person name="Markiewicz E."/>
            <person name="Oyono O.L."/>
            <person name="Patti C."/>
            <person name="Phunkhang P."/>
            <person name="Pierre F."/>
            <person name="Priest M."/>
            <person name="Raghuraman S."/>
            <person name="Rege F."/>
            <person name="Reyes R."/>
            <person name="Rise C."/>
            <person name="Rogov P."/>
            <person name="Ross K."/>
            <person name="Ryan E."/>
            <person name="Settipalli S."/>
            <person name="Shea T."/>
            <person name="Sherpa N."/>
            <person name="Shi L."/>
            <person name="Shih D."/>
            <person name="Sparrow T."/>
            <person name="Spaulding J."/>
            <person name="Stalker J."/>
            <person name="Stange-Thomann N."/>
            <person name="Stavropoulos S."/>
            <person name="Stone C."/>
            <person name="Strader C."/>
            <person name="Tesfaye S."/>
            <person name="Thomson T."/>
            <person name="Thoulutsang Y."/>
            <person name="Thoulutsang D."/>
            <person name="Topham K."/>
            <person name="Topping I."/>
            <person name="Tsamla T."/>
            <person name="Vassiliev H."/>
            <person name="Vo A."/>
            <person name="Wangchuk T."/>
            <person name="Wangdi T."/>
            <person name="Weiand M."/>
            <person name="Wilkinson J."/>
            <person name="Wilson A."/>
            <person name="Yadav S."/>
            <person name="Young G."/>
            <person name="Yu Q."/>
            <person name="Zembek L."/>
            <person name="Zhong D."/>
            <person name="Zimmer A."/>
            <person name="Zwirko Z."/>
            <person name="Jaffe D.B."/>
            <person name="Alvarez P."/>
            <person name="Brockman W."/>
            <person name="Butler J."/>
            <person name="Chin C."/>
            <person name="Gnerre S."/>
            <person name="Grabherr M."/>
            <person name="Kleber M."/>
            <person name="Mauceli E."/>
            <person name="MacCallum I."/>
        </authorList>
    </citation>
    <scope>NUCLEOTIDE SEQUENCE [LARGE SCALE GENOMIC DNA]</scope>
    <source>
        <strain evidence="13">Rob3c / Tucson 14021-0248.25</strain>
    </source>
</reference>
<dbReference type="PANTHER" id="PTHR46925">
    <property type="entry name" value="G-PROTEIN COUPLED RECEPTOR TKR-1-RELATED"/>
    <property type="match status" value="1"/>
</dbReference>
<keyword evidence="8" id="KW-0675">Receptor</keyword>
<proteinExistence type="inferred from homology"/>
<evidence type="ECO:0000256" key="5">
    <source>
        <dbReference type="ARBA" id="ARBA00022989"/>
    </source>
</evidence>
<evidence type="ECO:0000256" key="8">
    <source>
        <dbReference type="ARBA" id="ARBA00023170"/>
    </source>
</evidence>
<evidence type="ECO:0000313" key="12">
    <source>
        <dbReference type="EMBL" id="EDW45188.1"/>
    </source>
</evidence>
<dbReference type="PhylomeDB" id="B4IC30"/>
<dbReference type="PRINTS" id="PR00237">
    <property type="entry name" value="GPCRRHODOPSN"/>
</dbReference>
<evidence type="ECO:0000256" key="6">
    <source>
        <dbReference type="ARBA" id="ARBA00023040"/>
    </source>
</evidence>
<dbReference type="InterPro" id="IPR017452">
    <property type="entry name" value="GPCR_Rhodpsn_7TM"/>
</dbReference>
<protein>
    <submittedName>
        <fullName evidence="12">GM10361</fullName>
    </submittedName>
</protein>
<dbReference type="Pfam" id="PF00001">
    <property type="entry name" value="7tm_1"/>
    <property type="match status" value="1"/>
</dbReference>
<evidence type="ECO:0000259" key="11">
    <source>
        <dbReference type="PROSITE" id="PS50262"/>
    </source>
</evidence>
<feature type="domain" description="G-protein coupled receptors family 1 profile" evidence="11">
    <location>
        <begin position="1"/>
        <end position="59"/>
    </location>
</feature>
<dbReference type="SUPFAM" id="SSF81321">
    <property type="entry name" value="Family A G protein-coupled receptor-like"/>
    <property type="match status" value="1"/>
</dbReference>
<dbReference type="InterPro" id="IPR000276">
    <property type="entry name" value="GPCR_Rhodpsn"/>
</dbReference>